<comment type="similarity">
    <text evidence="1">Belongs to the SIP oxidoreductase family.</text>
</comment>
<evidence type="ECO:0000313" key="4">
    <source>
        <dbReference type="Proteomes" id="UP000663629"/>
    </source>
</evidence>
<reference evidence="3 4" key="1">
    <citation type="submission" date="2021-02" db="EMBL/GenBank/DDBJ databases">
        <title>Paracoccus methylovroum sp.nov., a new methanol and methylamine utilizing methylotrophic denitrifer.</title>
        <authorList>
            <person name="Timsy T."/>
            <person name="Behrendt U."/>
            <person name="Ulrich A."/>
            <person name="Spanner T."/>
            <person name="Foesel B.U."/>
            <person name="Horn M.A."/>
            <person name="Kolb S."/>
        </authorList>
    </citation>
    <scope>NUCLEOTIDE SEQUENCE [LARGE SCALE GENOMIC DNA]</scope>
    <source>
        <strain evidence="3 4">H4-D09</strain>
        <plasmid evidence="3 4">p2</plasmid>
    </source>
</reference>
<dbReference type="PROSITE" id="PS51384">
    <property type="entry name" value="FAD_FR"/>
    <property type="match status" value="1"/>
</dbReference>
<dbReference type="InterPro" id="IPR039261">
    <property type="entry name" value="FNR_nucleotide-bd"/>
</dbReference>
<keyword evidence="4" id="KW-1185">Reference proteome</keyword>
<dbReference type="SUPFAM" id="SSF63380">
    <property type="entry name" value="Riboflavin synthase domain-like"/>
    <property type="match status" value="1"/>
</dbReference>
<geneLocation type="plasmid" evidence="3 4">
    <name>p2</name>
</geneLocation>
<dbReference type="InterPro" id="IPR039374">
    <property type="entry name" value="SIP_fam"/>
</dbReference>
<dbReference type="InterPro" id="IPR017927">
    <property type="entry name" value="FAD-bd_FR_type"/>
</dbReference>
<gene>
    <name evidence="3" type="ORF">JWJ88_20820</name>
</gene>
<accession>A0ABX7JQ43</accession>
<name>A0ABX7JQ43_9RHOB</name>
<dbReference type="EMBL" id="CP070372">
    <property type="protein sequence ID" value="QRZ16215.1"/>
    <property type="molecule type" value="Genomic_DNA"/>
</dbReference>
<dbReference type="InterPro" id="IPR013113">
    <property type="entry name" value="SIP_FAD-bd"/>
</dbReference>
<dbReference type="Pfam" id="PF08021">
    <property type="entry name" value="FAD_binding_9"/>
    <property type="match status" value="1"/>
</dbReference>
<feature type="domain" description="FAD-binding FR-type" evidence="2">
    <location>
        <begin position="106"/>
        <end position="229"/>
    </location>
</feature>
<dbReference type="Pfam" id="PF04954">
    <property type="entry name" value="SIP"/>
    <property type="match status" value="1"/>
</dbReference>
<protein>
    <submittedName>
        <fullName evidence="3">Siderophore-interacting protein</fullName>
    </submittedName>
</protein>
<dbReference type="Pfam" id="PF09981">
    <property type="entry name" value="DUF2218"/>
    <property type="match status" value="1"/>
</dbReference>
<dbReference type="CDD" id="cd06193">
    <property type="entry name" value="siderophore_interacting"/>
    <property type="match status" value="1"/>
</dbReference>
<dbReference type="InterPro" id="IPR017938">
    <property type="entry name" value="Riboflavin_synthase-like_b-brl"/>
</dbReference>
<proteinExistence type="inferred from homology"/>
<sequence>MTRKLTARCHVRLSDPHAIIATLCAHLQDHHACHRVLDGVHHITLHNAQAMIRPALPVTEISIEAPDIEPLYFMRQILAEHVLELSAPDQPQIAWQGDGSTLDRPPNFQIMQVTRVETITPRMRRLHLRGDVGRFDQMEALHLNVLVQKDARHPQWPRVGSSGQIIWDNPDSRPDYRKYTVREVERDRATILVDFVLHPEAGPGSALADTAREGDEIGIVGPGGGGLRPADHYLFAGDETALPAIARMLDALPPEAQGRAFIEVEDAAEIQNLATRSSVQVEWLMRRGETGAQLKHAVCAAGLPDPAQGSRYLWVGCEYSAFRAIRAWQRNETDLEKGEHLVVSYWRHGEAAV</sequence>
<dbReference type="RefSeq" id="WP_205297099.1">
    <property type="nucleotide sequence ID" value="NZ_CP070372.1"/>
</dbReference>
<evidence type="ECO:0000256" key="1">
    <source>
        <dbReference type="ARBA" id="ARBA00035644"/>
    </source>
</evidence>
<evidence type="ECO:0000313" key="3">
    <source>
        <dbReference type="EMBL" id="QRZ16215.1"/>
    </source>
</evidence>
<evidence type="ECO:0000259" key="2">
    <source>
        <dbReference type="PROSITE" id="PS51384"/>
    </source>
</evidence>
<dbReference type="PANTHER" id="PTHR30157:SF0">
    <property type="entry name" value="NADPH-DEPENDENT FERRIC-CHELATE REDUCTASE"/>
    <property type="match status" value="1"/>
</dbReference>
<dbReference type="Gene3D" id="3.30.310.50">
    <property type="entry name" value="Alpha-D-phosphohexomutase, C-terminal domain"/>
    <property type="match status" value="1"/>
</dbReference>
<organism evidence="3 4">
    <name type="scientific">Paracoccus methylovorus</name>
    <dbReference type="NCBI Taxonomy" id="2812658"/>
    <lineage>
        <taxon>Bacteria</taxon>
        <taxon>Pseudomonadati</taxon>
        <taxon>Pseudomonadota</taxon>
        <taxon>Alphaproteobacteria</taxon>
        <taxon>Rhodobacterales</taxon>
        <taxon>Paracoccaceae</taxon>
        <taxon>Paracoccus</taxon>
    </lineage>
</organism>
<dbReference type="InterPro" id="IPR007037">
    <property type="entry name" value="SIP_rossman_dom"/>
</dbReference>
<dbReference type="InterPro" id="IPR014543">
    <property type="entry name" value="UCP028291"/>
</dbReference>
<dbReference type="Gene3D" id="2.40.30.10">
    <property type="entry name" value="Translation factors"/>
    <property type="match status" value="1"/>
</dbReference>
<dbReference type="PANTHER" id="PTHR30157">
    <property type="entry name" value="FERRIC REDUCTASE, NADPH-DEPENDENT"/>
    <property type="match status" value="1"/>
</dbReference>
<dbReference type="Proteomes" id="UP000663629">
    <property type="component" value="Plasmid p2"/>
</dbReference>
<dbReference type="Gene3D" id="3.40.50.80">
    <property type="entry name" value="Nucleotide-binding domain of ferredoxin-NADP reductase (FNR) module"/>
    <property type="match status" value="1"/>
</dbReference>
<keyword evidence="3" id="KW-0614">Plasmid</keyword>